<gene>
    <name evidence="7" type="ORF">ACEN34_12810</name>
</gene>
<dbReference type="SUPFAM" id="SSF53098">
    <property type="entry name" value="Ribonuclease H-like"/>
    <property type="match status" value="1"/>
</dbReference>
<keyword evidence="4" id="KW-0238">DNA-binding</keyword>
<evidence type="ECO:0000256" key="1">
    <source>
        <dbReference type="ARBA" id="ARBA00002190"/>
    </source>
</evidence>
<dbReference type="InterPro" id="IPR053392">
    <property type="entry name" value="Transposase_IS30-like"/>
</dbReference>
<keyword evidence="5" id="KW-0233">DNA recombination</keyword>
<dbReference type="RefSeq" id="WP_125551024.1">
    <property type="nucleotide sequence ID" value="NZ_JBGQPK010000126.1"/>
</dbReference>
<evidence type="ECO:0000256" key="4">
    <source>
        <dbReference type="ARBA" id="ARBA00023125"/>
    </source>
</evidence>
<dbReference type="Gene3D" id="3.30.420.10">
    <property type="entry name" value="Ribonuclease H-like superfamily/Ribonuclease H"/>
    <property type="match status" value="1"/>
</dbReference>
<dbReference type="Proteomes" id="UP001625389">
    <property type="component" value="Unassembled WGS sequence"/>
</dbReference>
<dbReference type="InterPro" id="IPR001584">
    <property type="entry name" value="Integrase_cat-core"/>
</dbReference>
<dbReference type="PANTHER" id="PTHR10948:SF23">
    <property type="entry name" value="TRANSPOSASE INSI FOR INSERTION SEQUENCE ELEMENT IS30A-RELATED"/>
    <property type="match status" value="1"/>
</dbReference>
<keyword evidence="3" id="KW-0815">Transposition</keyword>
<organism evidence="7 8">
    <name type="scientific">Loigolactobacillus zhaoyuanensis</name>
    <dbReference type="NCBI Taxonomy" id="2486017"/>
    <lineage>
        <taxon>Bacteria</taxon>
        <taxon>Bacillati</taxon>
        <taxon>Bacillota</taxon>
        <taxon>Bacilli</taxon>
        <taxon>Lactobacillales</taxon>
        <taxon>Lactobacillaceae</taxon>
        <taxon>Loigolactobacillus</taxon>
    </lineage>
</organism>
<dbReference type="InterPro" id="IPR012337">
    <property type="entry name" value="RNaseH-like_sf"/>
</dbReference>
<accession>A0ABW8UF43</accession>
<dbReference type="InterPro" id="IPR025246">
    <property type="entry name" value="IS30-like_HTH"/>
</dbReference>
<dbReference type="InterPro" id="IPR036397">
    <property type="entry name" value="RNaseH_sf"/>
</dbReference>
<proteinExistence type="inferred from homology"/>
<dbReference type="PANTHER" id="PTHR10948">
    <property type="entry name" value="TRANSPOSASE"/>
    <property type="match status" value="1"/>
</dbReference>
<dbReference type="EMBL" id="JBGQPK010000126">
    <property type="protein sequence ID" value="MFL2030464.1"/>
    <property type="molecule type" value="Genomic_DNA"/>
</dbReference>
<comment type="function">
    <text evidence="1">Required for the transposition of the insertion element.</text>
</comment>
<comment type="similarity">
    <text evidence="2">Belongs to the transposase IS30 family.</text>
</comment>
<protein>
    <submittedName>
        <fullName evidence="7">IS30 family transposase</fullName>
    </submittedName>
</protein>
<evidence type="ECO:0000313" key="7">
    <source>
        <dbReference type="EMBL" id="MFL2030464.1"/>
    </source>
</evidence>
<dbReference type="InterPro" id="IPR001598">
    <property type="entry name" value="Transposase_IS30_CS"/>
</dbReference>
<keyword evidence="8" id="KW-1185">Reference proteome</keyword>
<sequence length="341" mass="39366">MTQSQSTMSSHYRQLQFDERGQIEVLHNQGLSIRMIAEIVRRSPSTISRELRRGLTTQIGPNHKSYQAYFAETGQAIRKKQRANSRPIGMLAKSPQFFAKLTVALRQRPRVHSVDSFVHYFKNHYPELSCPCTSTVYRYIDRGATELRNSDLPKKLSQRLKRPGRHHDRLNKRILGQSIEERPVEINERQVLGHWEGDLVKGKRVESEPALLTLTERVSRYEIILKLPDYHATTCLQGLQNTIDDYGAEYFKSVTFDNGSEFAQLSQVIGPDVYFAHPYSPWERGTNENQNGLIREYIPKGKSIHEISITELQGIQDALNHRPRRSLNYNCASELFIDLDD</sequence>
<name>A0ABW8UF43_9LACO</name>
<evidence type="ECO:0000313" key="8">
    <source>
        <dbReference type="Proteomes" id="UP001625389"/>
    </source>
</evidence>
<dbReference type="InterPro" id="IPR051917">
    <property type="entry name" value="Transposase-Integrase"/>
</dbReference>
<evidence type="ECO:0000256" key="5">
    <source>
        <dbReference type="ARBA" id="ARBA00023172"/>
    </source>
</evidence>
<evidence type="ECO:0000256" key="3">
    <source>
        <dbReference type="ARBA" id="ARBA00022578"/>
    </source>
</evidence>
<dbReference type="PROSITE" id="PS50994">
    <property type="entry name" value="INTEGRASE"/>
    <property type="match status" value="1"/>
</dbReference>
<dbReference type="PROSITE" id="PS01043">
    <property type="entry name" value="TRANSPOSASE_IS30"/>
    <property type="match status" value="1"/>
</dbReference>
<reference evidence="7 8" key="1">
    <citation type="submission" date="2024-08" db="EMBL/GenBank/DDBJ databases">
        <authorList>
            <person name="Arias E."/>
        </authorList>
    </citation>
    <scope>NUCLEOTIDE SEQUENCE [LARGE SCALE GENOMIC DNA]</scope>
    <source>
        <strain evidence="7 8">FAM 25317</strain>
    </source>
</reference>
<dbReference type="Gene3D" id="1.10.10.60">
    <property type="entry name" value="Homeodomain-like"/>
    <property type="match status" value="1"/>
</dbReference>
<evidence type="ECO:0000256" key="2">
    <source>
        <dbReference type="ARBA" id="ARBA00006363"/>
    </source>
</evidence>
<evidence type="ECO:0000259" key="6">
    <source>
        <dbReference type="PROSITE" id="PS50994"/>
    </source>
</evidence>
<feature type="domain" description="Integrase catalytic" evidence="6">
    <location>
        <begin position="179"/>
        <end position="340"/>
    </location>
</feature>
<dbReference type="Pfam" id="PF13936">
    <property type="entry name" value="HTH_38"/>
    <property type="match status" value="1"/>
</dbReference>
<comment type="caution">
    <text evidence="7">The sequence shown here is derived from an EMBL/GenBank/DDBJ whole genome shotgun (WGS) entry which is preliminary data.</text>
</comment>
<dbReference type="NCBIfam" id="NF033563">
    <property type="entry name" value="transpos_IS30"/>
    <property type="match status" value="1"/>
</dbReference>